<dbReference type="InterPro" id="IPR046529">
    <property type="entry name" value="DUF6594"/>
</dbReference>
<keyword evidence="2" id="KW-0812">Transmembrane</keyword>
<evidence type="ECO:0000259" key="3">
    <source>
        <dbReference type="Pfam" id="PF20237"/>
    </source>
</evidence>
<protein>
    <recommendedName>
        <fullName evidence="3">DUF6594 domain-containing protein</fullName>
    </recommendedName>
</protein>
<dbReference type="Proteomes" id="UP001161757">
    <property type="component" value="Unassembled WGS sequence"/>
</dbReference>
<evidence type="ECO:0000313" key="4">
    <source>
        <dbReference type="EMBL" id="KAJ8993052.1"/>
    </source>
</evidence>
<feature type="domain" description="DUF6594" evidence="3">
    <location>
        <begin position="26"/>
        <end position="325"/>
    </location>
</feature>
<sequence>MATNTTTQAGTTHHAGSIADGTLKGYPKAARLMEQFPDAAIFRKFTALTAFQLMSLQAELLDLEDQLWQTCKDDDASQDEKTRKRTRQFFTLHKSRAPDDDQLKLLRRSRQKVQEYCASKSTPEIRAIETRSWKCANAAAPDSLLLKGAQVQGLQPPLEENLRFLRDRLDEESVQDKDGPVFLAALERFTWHYSDTHEYVSLVRNLDADSEMADVKKWLSPKLIDWYHELWGIKHQSSSSVEQAPGWEGVRVYNNETLKKFRFLFKLTATILASLTPAVTILILYYVRTTISRIGITIALTAAFGLILAFCTAANMKEVFASTTASVVLILLIGPY</sequence>
<organism evidence="4 5">
    <name type="scientific">Exophiala dermatitidis</name>
    <name type="common">Black yeast-like fungus</name>
    <name type="synonym">Wangiella dermatitidis</name>
    <dbReference type="NCBI Taxonomy" id="5970"/>
    <lineage>
        <taxon>Eukaryota</taxon>
        <taxon>Fungi</taxon>
        <taxon>Dikarya</taxon>
        <taxon>Ascomycota</taxon>
        <taxon>Pezizomycotina</taxon>
        <taxon>Eurotiomycetes</taxon>
        <taxon>Chaetothyriomycetidae</taxon>
        <taxon>Chaetothyriales</taxon>
        <taxon>Herpotrichiellaceae</taxon>
        <taxon>Exophiala</taxon>
    </lineage>
</organism>
<reference evidence="4" key="1">
    <citation type="submission" date="2023-01" db="EMBL/GenBank/DDBJ databases">
        <title>Exophiala dermititidis isolated from Cystic Fibrosis Patient.</title>
        <authorList>
            <person name="Kurbessoian T."/>
            <person name="Crocker A."/>
            <person name="Murante D."/>
            <person name="Hogan D.A."/>
            <person name="Stajich J.E."/>
        </authorList>
    </citation>
    <scope>NUCLEOTIDE SEQUENCE</scope>
    <source>
        <strain evidence="4">Ex8</strain>
    </source>
</reference>
<keyword evidence="2" id="KW-0472">Membrane</keyword>
<feature type="transmembrane region" description="Helical" evidence="2">
    <location>
        <begin position="293"/>
        <end position="312"/>
    </location>
</feature>
<feature type="transmembrane region" description="Helical" evidence="2">
    <location>
        <begin position="263"/>
        <end position="287"/>
    </location>
</feature>
<comment type="caution">
    <text evidence="4">The sequence shown here is derived from an EMBL/GenBank/DDBJ whole genome shotgun (WGS) entry which is preliminary data.</text>
</comment>
<dbReference type="PANTHER" id="PTHR34502">
    <property type="entry name" value="DUF6594 DOMAIN-CONTAINING PROTEIN-RELATED"/>
    <property type="match status" value="1"/>
</dbReference>
<proteinExistence type="predicted"/>
<name>A0AAN6EWS5_EXODE</name>
<feature type="region of interest" description="Disordered" evidence="1">
    <location>
        <begin position="1"/>
        <end position="20"/>
    </location>
</feature>
<evidence type="ECO:0000256" key="1">
    <source>
        <dbReference type="SAM" id="MobiDB-lite"/>
    </source>
</evidence>
<dbReference type="PANTHER" id="PTHR34502:SF5">
    <property type="entry name" value="DUF6594 DOMAIN-CONTAINING PROTEIN"/>
    <property type="match status" value="1"/>
</dbReference>
<evidence type="ECO:0000256" key="2">
    <source>
        <dbReference type="SAM" id="Phobius"/>
    </source>
</evidence>
<dbReference type="Pfam" id="PF20237">
    <property type="entry name" value="DUF6594"/>
    <property type="match status" value="1"/>
</dbReference>
<feature type="compositionally biased region" description="Low complexity" evidence="1">
    <location>
        <begin position="1"/>
        <end position="16"/>
    </location>
</feature>
<dbReference type="EMBL" id="JAJGCB010000004">
    <property type="protein sequence ID" value="KAJ8993052.1"/>
    <property type="molecule type" value="Genomic_DNA"/>
</dbReference>
<evidence type="ECO:0000313" key="5">
    <source>
        <dbReference type="Proteomes" id="UP001161757"/>
    </source>
</evidence>
<dbReference type="AlphaFoldDB" id="A0AAN6EWS5"/>
<accession>A0AAN6EWS5</accession>
<gene>
    <name evidence="4" type="ORF">HRR80_003090</name>
</gene>
<keyword evidence="2" id="KW-1133">Transmembrane helix</keyword>